<organism evidence="1 2">
    <name type="scientific">Nocardioides albus</name>
    <dbReference type="NCBI Taxonomy" id="1841"/>
    <lineage>
        <taxon>Bacteria</taxon>
        <taxon>Bacillati</taxon>
        <taxon>Actinomycetota</taxon>
        <taxon>Actinomycetes</taxon>
        <taxon>Propionibacteriales</taxon>
        <taxon>Nocardioidaceae</taxon>
        <taxon>Nocardioides</taxon>
    </lineage>
</organism>
<name>A0A7W5F9B8_9ACTN</name>
<dbReference type="RefSeq" id="WP_183546053.1">
    <property type="nucleotide sequence ID" value="NZ_BMQT01000009.1"/>
</dbReference>
<dbReference type="Proteomes" id="UP000577707">
    <property type="component" value="Unassembled WGS sequence"/>
</dbReference>
<dbReference type="EMBL" id="JACHXG010000005">
    <property type="protein sequence ID" value="MBB3089891.1"/>
    <property type="molecule type" value="Genomic_DNA"/>
</dbReference>
<proteinExistence type="predicted"/>
<gene>
    <name evidence="1" type="ORF">FHS12_002840</name>
</gene>
<comment type="caution">
    <text evidence="1">The sequence shown here is derived from an EMBL/GenBank/DDBJ whole genome shotgun (WGS) entry which is preliminary data.</text>
</comment>
<keyword evidence="2" id="KW-1185">Reference proteome</keyword>
<sequence>MAYGLHLFRGDDWSDPEPFSIEEWDEFIAATSDVRGTGFVETTSPTGEAIRMVDPGLAEWTGHSHHPIILLFRNNRMTVTNPDDETIAWLVSIARPLRARIQGDEGEFYSNDGDTDSESPRAGWLYRLRRRT</sequence>
<reference evidence="1 2" key="1">
    <citation type="submission" date="2020-08" db="EMBL/GenBank/DDBJ databases">
        <title>Genomic Encyclopedia of Type Strains, Phase III (KMG-III): the genomes of soil and plant-associated and newly described type strains.</title>
        <authorList>
            <person name="Whitman W."/>
        </authorList>
    </citation>
    <scope>NUCLEOTIDE SEQUENCE [LARGE SCALE GENOMIC DNA]</scope>
    <source>
        <strain evidence="1 2">CECT 3302</strain>
    </source>
</reference>
<protein>
    <submittedName>
        <fullName evidence="1">Uncharacterized protein</fullName>
    </submittedName>
</protein>
<evidence type="ECO:0000313" key="1">
    <source>
        <dbReference type="EMBL" id="MBB3089891.1"/>
    </source>
</evidence>
<accession>A0A7W5F9B8</accession>
<evidence type="ECO:0000313" key="2">
    <source>
        <dbReference type="Proteomes" id="UP000577707"/>
    </source>
</evidence>
<dbReference type="AlphaFoldDB" id="A0A7W5F9B8"/>